<sequence>MEAKREPAKNFQQLVVWQKAHQLVLMVYKVTESFPKHELFALTSQLRRAAVSVPANIAEGFRKRGPRDKLRFFNTAEGSLEETQYYFLLSRDLGYADTESLIEQANEVGRLLEAYGKSIRASLQSSNS</sequence>
<dbReference type="RefSeq" id="WP_119654420.1">
    <property type="nucleotide sequence ID" value="NZ_JBHUOI010000028.1"/>
</dbReference>
<evidence type="ECO:0000313" key="1">
    <source>
        <dbReference type="EMBL" id="RIY12819.1"/>
    </source>
</evidence>
<dbReference type="EMBL" id="QYCN01000004">
    <property type="protein sequence ID" value="RIY12819.1"/>
    <property type="molecule type" value="Genomic_DNA"/>
</dbReference>
<dbReference type="NCBIfam" id="TIGR02436">
    <property type="entry name" value="four helix bundle protein"/>
    <property type="match status" value="1"/>
</dbReference>
<reference evidence="1 2" key="1">
    <citation type="submission" date="2018-09" db="EMBL/GenBank/DDBJ databases">
        <authorList>
            <person name="Zeman M."/>
            <person name="Pardy F."/>
        </authorList>
    </citation>
    <scope>NUCLEOTIDE SEQUENCE [LARGE SCALE GENOMIC DNA]</scope>
    <source>
        <strain evidence="1 2">CCM 8852</strain>
    </source>
</reference>
<dbReference type="SUPFAM" id="SSF158446">
    <property type="entry name" value="IVS-encoded protein-like"/>
    <property type="match status" value="1"/>
</dbReference>
<dbReference type="OrthoDB" id="9811959at2"/>
<name>A0A418R656_9BACT</name>
<dbReference type="InterPro" id="IPR012657">
    <property type="entry name" value="23S_rRNA-intervening_sequence"/>
</dbReference>
<dbReference type="Proteomes" id="UP000284250">
    <property type="component" value="Unassembled WGS sequence"/>
</dbReference>
<keyword evidence="2" id="KW-1185">Reference proteome</keyword>
<dbReference type="Gene3D" id="1.20.1440.60">
    <property type="entry name" value="23S rRNA-intervening sequence"/>
    <property type="match status" value="1"/>
</dbReference>
<evidence type="ECO:0000313" key="2">
    <source>
        <dbReference type="Proteomes" id="UP000284250"/>
    </source>
</evidence>
<reference evidence="1 2" key="2">
    <citation type="submission" date="2019-01" db="EMBL/GenBank/DDBJ databases">
        <title>Hymenobacter humicola sp. nov., isolated from soils in Antarctica.</title>
        <authorList>
            <person name="Sedlacek I."/>
            <person name="Holochova P."/>
            <person name="Kralova S."/>
            <person name="Pantucek R."/>
            <person name="Stankova E."/>
            <person name="Vrbovska V."/>
            <person name="Kristofova L."/>
            <person name="Svec P."/>
            <person name="Busse H.-J."/>
        </authorList>
    </citation>
    <scope>NUCLEOTIDE SEQUENCE [LARGE SCALE GENOMIC DNA]</scope>
    <source>
        <strain evidence="1 2">CCM 8852</strain>
    </source>
</reference>
<dbReference type="InterPro" id="IPR036583">
    <property type="entry name" value="23S_rRNA_IVS_sf"/>
</dbReference>
<dbReference type="Pfam" id="PF05635">
    <property type="entry name" value="23S_rRNA_IVP"/>
    <property type="match status" value="1"/>
</dbReference>
<gene>
    <name evidence="1" type="ORF">D0T11_03600</name>
</gene>
<accession>A0A418R656</accession>
<dbReference type="PANTHER" id="PTHR38471">
    <property type="entry name" value="FOUR HELIX BUNDLE PROTEIN"/>
    <property type="match status" value="1"/>
</dbReference>
<dbReference type="PANTHER" id="PTHR38471:SF2">
    <property type="entry name" value="FOUR HELIX BUNDLE PROTEIN"/>
    <property type="match status" value="1"/>
</dbReference>
<organism evidence="1 2">
    <name type="scientific">Hymenobacter rubripertinctus</name>
    <dbReference type="NCBI Taxonomy" id="2029981"/>
    <lineage>
        <taxon>Bacteria</taxon>
        <taxon>Pseudomonadati</taxon>
        <taxon>Bacteroidota</taxon>
        <taxon>Cytophagia</taxon>
        <taxon>Cytophagales</taxon>
        <taxon>Hymenobacteraceae</taxon>
        <taxon>Hymenobacter</taxon>
    </lineage>
</organism>
<dbReference type="AlphaFoldDB" id="A0A418R656"/>
<protein>
    <submittedName>
        <fullName evidence="1">Four helix bundle protein</fullName>
    </submittedName>
</protein>
<comment type="caution">
    <text evidence="1">The sequence shown here is derived from an EMBL/GenBank/DDBJ whole genome shotgun (WGS) entry which is preliminary data.</text>
</comment>
<dbReference type="CDD" id="cd16377">
    <property type="entry name" value="23S_rRNA_IVP_like"/>
    <property type="match status" value="1"/>
</dbReference>
<proteinExistence type="predicted"/>